<dbReference type="EMBL" id="PQXF01000040">
    <property type="protein sequence ID" value="PXF58208.1"/>
    <property type="molecule type" value="Genomic_DNA"/>
</dbReference>
<comment type="caution">
    <text evidence="1">The sequence shown here is derived from an EMBL/GenBank/DDBJ whole genome shotgun (WGS) entry which is preliminary data.</text>
</comment>
<accession>A0AC61KZL0</accession>
<sequence length="142" mass="15811">MSLPYYFHTTAAELVIGLITPFIWWFLCTGAFYALSAFIGGVGSFKRVLEFTGYGFIPQILSAIFNTVIIYTLLPLLASLPQFIMYVIAVIGLLLLLWSVAIWVFAVKHSRNLSTQYALFIVASSVVAGRLVLIYIIADIIH</sequence>
<dbReference type="Proteomes" id="UP000248329">
    <property type="component" value="Unassembled WGS sequence"/>
</dbReference>
<gene>
    <name evidence="1" type="ORF">C4B59_13765</name>
</gene>
<proteinExistence type="predicted"/>
<protein>
    <submittedName>
        <fullName evidence="1">Uncharacterized protein</fullName>
    </submittedName>
</protein>
<evidence type="ECO:0000313" key="2">
    <source>
        <dbReference type="Proteomes" id="UP000248329"/>
    </source>
</evidence>
<name>A0AC61KZL0_9EURY</name>
<reference evidence="1" key="1">
    <citation type="submission" date="2018-01" db="EMBL/GenBank/DDBJ databases">
        <authorList>
            <person name="Krukenberg V."/>
        </authorList>
    </citation>
    <scope>NUCLEOTIDE SEQUENCE</scope>
    <source>
        <strain evidence="1">E20ANME2</strain>
    </source>
</reference>
<evidence type="ECO:0000313" key="1">
    <source>
        <dbReference type="EMBL" id="PXF58208.1"/>
    </source>
</evidence>
<organism evidence="1 2">
    <name type="scientific">Candidatus Methanogaster sp</name>
    <dbReference type="NCBI Taxonomy" id="3386292"/>
    <lineage>
        <taxon>Archaea</taxon>
        <taxon>Methanobacteriati</taxon>
        <taxon>Methanobacteriota</taxon>
        <taxon>Stenosarchaea group</taxon>
        <taxon>Methanomicrobia</taxon>
        <taxon>Methanosarcinales</taxon>
        <taxon>ANME-2 cluster</taxon>
        <taxon>Candidatus Methanogasteraceae</taxon>
        <taxon>Candidatus Methanogaster</taxon>
    </lineage>
</organism>